<proteinExistence type="predicted"/>
<dbReference type="InterPro" id="IPR035906">
    <property type="entry name" value="MetI-like_sf"/>
</dbReference>
<reference evidence="6" key="1">
    <citation type="submission" date="2019-08" db="EMBL/GenBank/DDBJ databases">
        <authorList>
            <person name="Kucharzyk K."/>
            <person name="Murdoch R.W."/>
            <person name="Higgins S."/>
            <person name="Loffler F."/>
        </authorList>
    </citation>
    <scope>NUCLEOTIDE SEQUENCE</scope>
</reference>
<organism evidence="6">
    <name type="scientific">bioreactor metagenome</name>
    <dbReference type="NCBI Taxonomy" id="1076179"/>
    <lineage>
        <taxon>unclassified sequences</taxon>
        <taxon>metagenomes</taxon>
        <taxon>ecological metagenomes</taxon>
    </lineage>
</organism>
<dbReference type="SUPFAM" id="SSF161098">
    <property type="entry name" value="MetI-like"/>
    <property type="match status" value="1"/>
</dbReference>
<keyword evidence="2 5" id="KW-0812">Transmembrane</keyword>
<evidence type="ECO:0000256" key="5">
    <source>
        <dbReference type="SAM" id="Phobius"/>
    </source>
</evidence>
<dbReference type="Gene3D" id="1.10.3720.10">
    <property type="entry name" value="MetI-like"/>
    <property type="match status" value="1"/>
</dbReference>
<dbReference type="AlphaFoldDB" id="A0A644ZH80"/>
<comment type="subcellular location">
    <subcellularLocation>
        <location evidence="1">Membrane</location>
        <topology evidence="1">Multi-pass membrane protein</topology>
    </subcellularLocation>
</comment>
<name>A0A644ZH80_9ZZZZ</name>
<dbReference type="PANTHER" id="PTHR43470:SF3">
    <property type="entry name" value="PHOSPHATE TRANSPORT SYSTEM PERMEASE PROTEIN PSTA-RELATED"/>
    <property type="match status" value="1"/>
</dbReference>
<evidence type="ECO:0000256" key="2">
    <source>
        <dbReference type="ARBA" id="ARBA00022692"/>
    </source>
</evidence>
<evidence type="ECO:0000256" key="3">
    <source>
        <dbReference type="ARBA" id="ARBA00022989"/>
    </source>
</evidence>
<sequence length="98" mass="10107">MGAVSPSAIPGIATGVILGIGRCVAETAAVILTAGSALRMPTSLFSPARTMAVHFYILAREGISMERAYGTAALLIIIILAINVIANMLVNRLGARGR</sequence>
<keyword evidence="4 5" id="KW-0472">Membrane</keyword>
<dbReference type="PANTHER" id="PTHR43470">
    <property type="entry name" value="PHOSPHATE TRANSPORT SYSTEM PERMEASE PROTEIN PSTA-RELATED"/>
    <property type="match status" value="1"/>
</dbReference>
<keyword evidence="3 5" id="KW-1133">Transmembrane helix</keyword>
<accession>A0A644ZH80</accession>
<evidence type="ECO:0000313" key="6">
    <source>
        <dbReference type="EMBL" id="MPM40159.1"/>
    </source>
</evidence>
<dbReference type="GO" id="GO:0016020">
    <property type="term" value="C:membrane"/>
    <property type="evidence" value="ECO:0007669"/>
    <property type="project" value="UniProtKB-SubCell"/>
</dbReference>
<gene>
    <name evidence="6" type="ORF">SDC9_86798</name>
</gene>
<comment type="caution">
    <text evidence="6">The sequence shown here is derived from an EMBL/GenBank/DDBJ whole genome shotgun (WGS) entry which is preliminary data.</text>
</comment>
<protein>
    <submittedName>
        <fullName evidence="6">Uncharacterized protein</fullName>
    </submittedName>
</protein>
<evidence type="ECO:0000256" key="4">
    <source>
        <dbReference type="ARBA" id="ARBA00023136"/>
    </source>
</evidence>
<dbReference type="EMBL" id="VSSQ01008897">
    <property type="protein sequence ID" value="MPM40159.1"/>
    <property type="molecule type" value="Genomic_DNA"/>
</dbReference>
<feature type="transmembrane region" description="Helical" evidence="5">
    <location>
        <begin position="68"/>
        <end position="90"/>
    </location>
</feature>
<evidence type="ECO:0000256" key="1">
    <source>
        <dbReference type="ARBA" id="ARBA00004141"/>
    </source>
</evidence>